<accession>A0AA38FVA5</accession>
<evidence type="ECO:0000313" key="3">
    <source>
        <dbReference type="Proteomes" id="UP000824469"/>
    </source>
</evidence>
<feature type="non-terminal residue" evidence="2">
    <location>
        <position position="234"/>
    </location>
</feature>
<proteinExistence type="predicted"/>
<feature type="compositionally biased region" description="Polar residues" evidence="1">
    <location>
        <begin position="136"/>
        <end position="154"/>
    </location>
</feature>
<dbReference type="EMBL" id="JAHRHJ020000007">
    <property type="protein sequence ID" value="KAH9309914.1"/>
    <property type="molecule type" value="Genomic_DNA"/>
</dbReference>
<evidence type="ECO:0000256" key="1">
    <source>
        <dbReference type="SAM" id="MobiDB-lite"/>
    </source>
</evidence>
<evidence type="ECO:0000313" key="2">
    <source>
        <dbReference type="EMBL" id="KAH9309914.1"/>
    </source>
</evidence>
<dbReference type="Proteomes" id="UP000824469">
    <property type="component" value="Unassembled WGS sequence"/>
</dbReference>
<comment type="caution">
    <text evidence="2">The sequence shown here is derived from an EMBL/GenBank/DDBJ whole genome shotgun (WGS) entry which is preliminary data.</text>
</comment>
<gene>
    <name evidence="2" type="ORF">KI387_037825</name>
</gene>
<feature type="region of interest" description="Disordered" evidence="1">
    <location>
        <begin position="136"/>
        <end position="199"/>
    </location>
</feature>
<sequence>MSSNTSSFWLPGILFLALRNPDKIKWVAPLVNTNKVVPLAANGGQRTVGGFVGGLVTQGNISSKADPTSRANNASFKEVVQQKIPSASPAYIVDMADEMPLLSLDNREIMAHLQSWSQLTVIGRFNGIWSSSSALSSPMNKGGWNKSSTNQVHNTDNKGEKGKNQPTESGNDAKRHVNKASSLRKEENKTTVGMLKRGHVSVHLDKSDSDQEFHPDPSYNLMMVVSFDQNNWQE</sequence>
<keyword evidence="3" id="KW-1185">Reference proteome</keyword>
<name>A0AA38FVA5_TAXCH</name>
<protein>
    <submittedName>
        <fullName evidence="2">Uncharacterized protein</fullName>
    </submittedName>
</protein>
<organism evidence="2 3">
    <name type="scientific">Taxus chinensis</name>
    <name type="common">Chinese yew</name>
    <name type="synonym">Taxus wallichiana var. chinensis</name>
    <dbReference type="NCBI Taxonomy" id="29808"/>
    <lineage>
        <taxon>Eukaryota</taxon>
        <taxon>Viridiplantae</taxon>
        <taxon>Streptophyta</taxon>
        <taxon>Embryophyta</taxon>
        <taxon>Tracheophyta</taxon>
        <taxon>Spermatophyta</taxon>
        <taxon>Pinopsida</taxon>
        <taxon>Pinidae</taxon>
        <taxon>Conifers II</taxon>
        <taxon>Cupressales</taxon>
        <taxon>Taxaceae</taxon>
        <taxon>Taxus</taxon>
    </lineage>
</organism>
<dbReference type="AlphaFoldDB" id="A0AA38FVA5"/>
<reference evidence="2 3" key="1">
    <citation type="journal article" date="2021" name="Nat. Plants">
        <title>The Taxus genome provides insights into paclitaxel biosynthesis.</title>
        <authorList>
            <person name="Xiong X."/>
            <person name="Gou J."/>
            <person name="Liao Q."/>
            <person name="Li Y."/>
            <person name="Zhou Q."/>
            <person name="Bi G."/>
            <person name="Li C."/>
            <person name="Du R."/>
            <person name="Wang X."/>
            <person name="Sun T."/>
            <person name="Guo L."/>
            <person name="Liang H."/>
            <person name="Lu P."/>
            <person name="Wu Y."/>
            <person name="Zhang Z."/>
            <person name="Ro D.K."/>
            <person name="Shang Y."/>
            <person name="Huang S."/>
            <person name="Yan J."/>
        </authorList>
    </citation>
    <scope>NUCLEOTIDE SEQUENCE [LARGE SCALE GENOMIC DNA]</scope>
    <source>
        <strain evidence="2">Ta-2019</strain>
    </source>
</reference>